<comment type="function">
    <text evidence="16">Peptidoglycan polymerase that is essential for cell division.</text>
</comment>
<dbReference type="GO" id="GO:0005886">
    <property type="term" value="C:plasma membrane"/>
    <property type="evidence" value="ECO:0007669"/>
    <property type="project" value="UniProtKB-SubCell"/>
</dbReference>
<evidence type="ECO:0000256" key="8">
    <source>
        <dbReference type="ARBA" id="ARBA00022960"/>
    </source>
</evidence>
<evidence type="ECO:0000256" key="7">
    <source>
        <dbReference type="ARBA" id="ARBA00022692"/>
    </source>
</evidence>
<dbReference type="NCBIfam" id="TIGR02614">
    <property type="entry name" value="ftsW"/>
    <property type="match status" value="1"/>
</dbReference>
<dbReference type="GO" id="GO:0071555">
    <property type="term" value="P:cell wall organization"/>
    <property type="evidence" value="ECO:0007669"/>
    <property type="project" value="UniProtKB-KW"/>
</dbReference>
<dbReference type="GO" id="GO:0008360">
    <property type="term" value="P:regulation of cell shape"/>
    <property type="evidence" value="ECO:0007669"/>
    <property type="project" value="UniProtKB-KW"/>
</dbReference>
<reference evidence="17 18" key="1">
    <citation type="journal article" date="2011" name="Genome Biol. Evol.">
        <title>Reductive evolution of bacterial genome in insect gut environment.</title>
        <authorList>
            <person name="Nikoh N."/>
            <person name="Hosokawa T."/>
            <person name="Ohshima K."/>
            <person name="Hattori M."/>
            <person name="Fukatsu T."/>
        </authorList>
    </citation>
    <scope>NUCLEOTIDE SEQUENCE [LARGE SCALE GENOMIC DNA]</scope>
    <source>
        <strain evidence="17 18">Mpkobe</strain>
    </source>
</reference>
<evidence type="ECO:0000256" key="10">
    <source>
        <dbReference type="ARBA" id="ARBA00022989"/>
    </source>
</evidence>
<evidence type="ECO:0000256" key="2">
    <source>
        <dbReference type="ARBA" id="ARBA00004752"/>
    </source>
</evidence>
<keyword evidence="9 16" id="KW-0573">Peptidoglycan synthesis</keyword>
<dbReference type="UniPathway" id="UPA00219"/>
<evidence type="ECO:0000256" key="14">
    <source>
        <dbReference type="ARBA" id="ARBA00038053"/>
    </source>
</evidence>
<evidence type="ECO:0000256" key="11">
    <source>
        <dbReference type="ARBA" id="ARBA00023136"/>
    </source>
</evidence>
<dbReference type="PANTHER" id="PTHR30474:SF2">
    <property type="entry name" value="PEPTIDOGLYCAN GLYCOSYLTRANSFERASE FTSW-RELATED"/>
    <property type="match status" value="1"/>
</dbReference>
<comment type="catalytic activity">
    <reaction evidence="15 16">
        <text>[GlcNAc-(1-&gt;4)-Mur2Ac(oyl-L-Ala-gamma-D-Glu-L-Lys-D-Ala-D-Ala)](n)-di-trans,octa-cis-undecaprenyl diphosphate + beta-D-GlcNAc-(1-&gt;4)-Mur2Ac(oyl-L-Ala-gamma-D-Glu-L-Lys-D-Ala-D-Ala)-di-trans,octa-cis-undecaprenyl diphosphate = [GlcNAc-(1-&gt;4)-Mur2Ac(oyl-L-Ala-gamma-D-Glu-L-Lys-D-Ala-D-Ala)](n+1)-di-trans,octa-cis-undecaprenyl diphosphate + di-trans,octa-cis-undecaprenyl diphosphate + H(+)</text>
        <dbReference type="Rhea" id="RHEA:23708"/>
        <dbReference type="Rhea" id="RHEA-COMP:9602"/>
        <dbReference type="Rhea" id="RHEA-COMP:9603"/>
        <dbReference type="ChEBI" id="CHEBI:15378"/>
        <dbReference type="ChEBI" id="CHEBI:58405"/>
        <dbReference type="ChEBI" id="CHEBI:60033"/>
        <dbReference type="ChEBI" id="CHEBI:78435"/>
        <dbReference type="EC" id="2.4.99.28"/>
    </reaction>
</comment>
<name>C5WD43_9ENTR</name>
<gene>
    <name evidence="16 17" type="primary">ftsW</name>
    <name evidence="17" type="ORF">ICMP_396</name>
</gene>
<organism evidence="17 18">
    <name type="scientific">Candidatus Ishikawaella capsulata Mpkobe</name>
    <dbReference type="NCBI Taxonomy" id="476281"/>
    <lineage>
        <taxon>Bacteria</taxon>
        <taxon>Pseudomonadati</taxon>
        <taxon>Pseudomonadota</taxon>
        <taxon>Gammaproteobacteria</taxon>
        <taxon>Enterobacterales</taxon>
        <taxon>Enterobacteriaceae</taxon>
        <taxon>Candidatus Ishikawella</taxon>
    </lineage>
</organism>
<keyword evidence="5 16" id="KW-0328">Glycosyltransferase</keyword>
<dbReference type="PROSITE" id="PS00428">
    <property type="entry name" value="FTSW_RODA_SPOVE"/>
    <property type="match status" value="1"/>
</dbReference>
<dbReference type="EMBL" id="AP010872">
    <property type="protein sequence ID" value="BAH83249.1"/>
    <property type="molecule type" value="Genomic_DNA"/>
</dbReference>
<keyword evidence="3 16" id="KW-1003">Cell membrane</keyword>
<keyword evidence="7 16" id="KW-0812">Transmembrane</keyword>
<feature type="transmembrane region" description="Helical" evidence="16">
    <location>
        <begin position="88"/>
        <end position="106"/>
    </location>
</feature>
<keyword evidence="12 16" id="KW-0131">Cell cycle</keyword>
<keyword evidence="6 16" id="KW-0808">Transferase</keyword>
<feature type="transmembrane region" description="Helical" evidence="16">
    <location>
        <begin position="223"/>
        <end position="243"/>
    </location>
</feature>
<keyword evidence="10 16" id="KW-1133">Transmembrane helix</keyword>
<dbReference type="NCBIfam" id="NF008042">
    <property type="entry name" value="PRK10774.1"/>
    <property type="match status" value="1"/>
</dbReference>
<feature type="transmembrane region" description="Helical" evidence="16">
    <location>
        <begin position="112"/>
        <end position="133"/>
    </location>
</feature>
<dbReference type="HOGENOM" id="CLU_029243_1_1_6"/>
<proteinExistence type="inferred from homology"/>
<protein>
    <recommendedName>
        <fullName evidence="16">Probable peptidoglycan glycosyltransferase FtsW</fullName>
        <shortName evidence="16">PGT</shortName>
        <ecNumber evidence="16">2.4.99.28</ecNumber>
    </recommendedName>
    <alternativeName>
        <fullName evidence="16">Cell division protein FtsW</fullName>
    </alternativeName>
    <alternativeName>
        <fullName evidence="16">Cell wall polymerase</fullName>
    </alternativeName>
    <alternativeName>
        <fullName evidence="16">Peptidoglycan polymerase</fullName>
        <shortName evidence="16">PG polymerase</shortName>
    </alternativeName>
</protein>
<evidence type="ECO:0000256" key="6">
    <source>
        <dbReference type="ARBA" id="ARBA00022679"/>
    </source>
</evidence>
<keyword evidence="16" id="KW-0997">Cell inner membrane</keyword>
<feature type="transmembrane region" description="Helical" evidence="16">
    <location>
        <begin position="376"/>
        <end position="397"/>
    </location>
</feature>
<keyword evidence="13 16" id="KW-0961">Cell wall biogenesis/degradation</keyword>
<dbReference type="Pfam" id="PF01098">
    <property type="entry name" value="FTSW_RODA_SPOVE"/>
    <property type="match status" value="1"/>
</dbReference>
<evidence type="ECO:0000256" key="12">
    <source>
        <dbReference type="ARBA" id="ARBA00023306"/>
    </source>
</evidence>
<dbReference type="GO" id="GO:0043093">
    <property type="term" value="P:FtsZ-dependent cytokinesis"/>
    <property type="evidence" value="ECO:0007669"/>
    <property type="project" value="UniProtKB-UniRule"/>
</dbReference>
<feature type="transmembrane region" description="Helical" evidence="16">
    <location>
        <begin position="176"/>
        <end position="193"/>
    </location>
</feature>
<evidence type="ECO:0000256" key="4">
    <source>
        <dbReference type="ARBA" id="ARBA00022618"/>
    </source>
</evidence>
<evidence type="ECO:0000256" key="5">
    <source>
        <dbReference type="ARBA" id="ARBA00022676"/>
    </source>
</evidence>
<dbReference type="InterPro" id="IPR013437">
    <property type="entry name" value="FtsW"/>
</dbReference>
<feature type="transmembrane region" description="Helical" evidence="16">
    <location>
        <begin position="341"/>
        <end position="364"/>
    </location>
</feature>
<dbReference type="GO" id="GO:0015648">
    <property type="term" value="F:lipid-linked peptidoglycan transporter activity"/>
    <property type="evidence" value="ECO:0007669"/>
    <property type="project" value="TreeGrafter"/>
</dbReference>
<dbReference type="KEGG" id="icp:ICMP_396"/>
<dbReference type="GO" id="GO:0032153">
    <property type="term" value="C:cell division site"/>
    <property type="evidence" value="ECO:0007669"/>
    <property type="project" value="UniProtKB-UniRule"/>
</dbReference>
<feature type="transmembrane region" description="Helical" evidence="16">
    <location>
        <begin position="309"/>
        <end position="329"/>
    </location>
</feature>
<accession>C5WD43</accession>
<evidence type="ECO:0000256" key="15">
    <source>
        <dbReference type="ARBA" id="ARBA00049902"/>
    </source>
</evidence>
<comment type="subcellular location">
    <subcellularLocation>
        <location evidence="16">Cell inner membrane</location>
        <topology evidence="16">Multi-pass membrane protein</topology>
    </subcellularLocation>
    <subcellularLocation>
        <location evidence="1">Cell membrane</location>
        <topology evidence="1">Multi-pass membrane protein</topology>
    </subcellularLocation>
    <text evidence="16">Localizes to the division septum.</text>
</comment>
<evidence type="ECO:0000256" key="3">
    <source>
        <dbReference type="ARBA" id="ARBA00022475"/>
    </source>
</evidence>
<evidence type="ECO:0000256" key="9">
    <source>
        <dbReference type="ARBA" id="ARBA00022984"/>
    </source>
</evidence>
<comment type="pathway">
    <text evidence="2 16">Cell wall biogenesis; peptidoglycan biosynthesis.</text>
</comment>
<dbReference type="PANTHER" id="PTHR30474">
    <property type="entry name" value="CELL CYCLE PROTEIN"/>
    <property type="match status" value="1"/>
</dbReference>
<keyword evidence="18" id="KW-1185">Reference proteome</keyword>
<dbReference type="GO" id="GO:0008955">
    <property type="term" value="F:peptidoglycan glycosyltransferase activity"/>
    <property type="evidence" value="ECO:0007669"/>
    <property type="project" value="UniProtKB-UniRule"/>
</dbReference>
<evidence type="ECO:0000256" key="1">
    <source>
        <dbReference type="ARBA" id="ARBA00004651"/>
    </source>
</evidence>
<evidence type="ECO:0000256" key="16">
    <source>
        <dbReference type="HAMAP-Rule" id="MF_00913"/>
    </source>
</evidence>
<feature type="transmembrane region" description="Helical" evidence="16">
    <location>
        <begin position="44"/>
        <end position="67"/>
    </location>
</feature>
<keyword evidence="8 16" id="KW-0133">Cell shape</keyword>
<evidence type="ECO:0000256" key="13">
    <source>
        <dbReference type="ARBA" id="ARBA00023316"/>
    </source>
</evidence>
<comment type="similarity">
    <text evidence="14 16">Belongs to the SEDS family. FtsW subfamily.</text>
</comment>
<keyword evidence="11 16" id="KW-0472">Membrane</keyword>
<dbReference type="Proteomes" id="UP000061704">
    <property type="component" value="Chromosome"/>
</dbReference>
<dbReference type="HAMAP" id="MF_00913">
    <property type="entry name" value="PGT_FtsW_proteobact"/>
    <property type="match status" value="1"/>
</dbReference>
<dbReference type="InterPro" id="IPR001182">
    <property type="entry name" value="FtsW/RodA"/>
</dbReference>
<feature type="transmembrane region" description="Helical" evidence="16">
    <location>
        <begin position="199"/>
        <end position="216"/>
    </location>
</feature>
<sequence length="415" mass="47229">MFYTVSQGVSLIMFTRSINAFSYLVKSYKNTLISSWKSDNRTVLLYDRTLLCRICFLLILGFIMMTSASMPLGSRLLRDPFFFAKRQICYLFLAVIVASFILHIPIKFWQKYSIIMLFISFIMLITVLFGHIINGATRWIGLGPIHIQPAEVIKIIFCCYLSDYLSRKFTKINNNIWEAYKPLAVLGLLLILLLEQPDFGTAILLFITTLVMLFLSGVKFKQVLKIIILSTTIISVLILNNPYRIHRITSFLHPWKDPYNIGYQLTQSLIAFGRGNILLGRGLGNSRQKFSYLPEAHTDFIFSVLGEELGYIGAMIVIYNIFFIAFRAMSIGHRAIKIGKYFSGFFSCSIGIWFSLQIIINIGASTGILPTKGLTLPLISYGGSSLIVVLTALMVILRVDYETRFANIQAFHRRN</sequence>
<dbReference type="AlphaFoldDB" id="C5WD43"/>
<dbReference type="GO" id="GO:0009252">
    <property type="term" value="P:peptidoglycan biosynthetic process"/>
    <property type="evidence" value="ECO:0007669"/>
    <property type="project" value="UniProtKB-UniRule"/>
</dbReference>
<evidence type="ECO:0000313" key="17">
    <source>
        <dbReference type="EMBL" id="BAH83249.1"/>
    </source>
</evidence>
<dbReference type="EC" id="2.4.99.28" evidence="16"/>
<dbReference type="InterPro" id="IPR018365">
    <property type="entry name" value="Cell_cycle_FtsW-rel_CS"/>
</dbReference>
<keyword evidence="4 16" id="KW-0132">Cell division</keyword>
<evidence type="ECO:0000313" key="18">
    <source>
        <dbReference type="Proteomes" id="UP000061704"/>
    </source>
</evidence>
<dbReference type="STRING" id="476281.ICMP_396"/>